<dbReference type="PROSITE" id="PS50828">
    <property type="entry name" value="SMR"/>
    <property type="match status" value="1"/>
</dbReference>
<protein>
    <recommendedName>
        <fullName evidence="6">Smr domain-containing protein</fullName>
    </recommendedName>
</protein>
<dbReference type="SMART" id="SM01162">
    <property type="entry name" value="DUF1771"/>
    <property type="match status" value="1"/>
</dbReference>
<proteinExistence type="predicted"/>
<dbReference type="GO" id="GO:0005634">
    <property type="term" value="C:nucleus"/>
    <property type="evidence" value="ECO:0007669"/>
    <property type="project" value="TreeGrafter"/>
</dbReference>
<dbReference type="GO" id="GO:0043130">
    <property type="term" value="F:ubiquitin binding"/>
    <property type="evidence" value="ECO:0007669"/>
    <property type="project" value="InterPro"/>
</dbReference>
<keyword evidence="5" id="KW-1185">Reference proteome</keyword>
<organism evidence="4 5">
    <name type="scientific">Allacma fusca</name>
    <dbReference type="NCBI Taxonomy" id="39272"/>
    <lineage>
        <taxon>Eukaryota</taxon>
        <taxon>Metazoa</taxon>
        <taxon>Ecdysozoa</taxon>
        <taxon>Arthropoda</taxon>
        <taxon>Hexapoda</taxon>
        <taxon>Collembola</taxon>
        <taxon>Symphypleona</taxon>
        <taxon>Sminthuridae</taxon>
        <taxon>Allacma</taxon>
    </lineage>
</organism>
<feature type="region of interest" description="Disordered" evidence="1">
    <location>
        <begin position="109"/>
        <end position="188"/>
    </location>
</feature>
<dbReference type="PANTHER" id="PTHR46535">
    <property type="entry name" value="NEDD4-BINDING PROTEIN 2"/>
    <property type="match status" value="1"/>
</dbReference>
<evidence type="ECO:0000259" key="3">
    <source>
        <dbReference type="PROSITE" id="PS51140"/>
    </source>
</evidence>
<dbReference type="InterPro" id="IPR003892">
    <property type="entry name" value="CUE"/>
</dbReference>
<feature type="domain" description="Smr" evidence="2">
    <location>
        <begin position="551"/>
        <end position="630"/>
    </location>
</feature>
<dbReference type="Proteomes" id="UP000708208">
    <property type="component" value="Unassembled WGS sequence"/>
</dbReference>
<dbReference type="PROSITE" id="PS51140">
    <property type="entry name" value="CUE"/>
    <property type="match status" value="1"/>
</dbReference>
<dbReference type="InterPro" id="IPR052772">
    <property type="entry name" value="Endo/PolyKinase_Domain-Protein"/>
</dbReference>
<evidence type="ECO:0000256" key="1">
    <source>
        <dbReference type="SAM" id="MobiDB-lite"/>
    </source>
</evidence>
<dbReference type="EMBL" id="CAJVCH010010931">
    <property type="protein sequence ID" value="CAG7668681.1"/>
    <property type="molecule type" value="Genomic_DNA"/>
</dbReference>
<dbReference type="SMART" id="SM00463">
    <property type="entry name" value="SMR"/>
    <property type="match status" value="1"/>
</dbReference>
<dbReference type="GO" id="GO:0004519">
    <property type="term" value="F:endonuclease activity"/>
    <property type="evidence" value="ECO:0007669"/>
    <property type="project" value="TreeGrafter"/>
</dbReference>
<dbReference type="OrthoDB" id="3231855at2759"/>
<feature type="region of interest" description="Disordered" evidence="1">
    <location>
        <begin position="1"/>
        <end position="26"/>
    </location>
</feature>
<evidence type="ECO:0000313" key="5">
    <source>
        <dbReference type="Proteomes" id="UP000708208"/>
    </source>
</evidence>
<sequence length="643" mass="73024">MDKSDGYRKKGPHSSSPFAAFDSKRSQEEKVNVLQNNFPNLSSEVIEDILPSFDWDVDRAIEFLQDSYYDDDGTDVSPNCLDPEPPPPKETNFCGASDTFLEITKSQNVKPKSGLSPLPVRKTNELPSANLTYPAQPVDGSTGSRTFPALPHPAVLRRNHNSGSSSSRSTPLIGNENPHCSSTESDMIRDYNPVPGKITVYNALQDSAPWLHINQSSWNTDFNQQQQSNGHFYSEVPLFPDQREKEEHVLHDDDIYTRIDGEDWFSLQLEPQFVVDLFNSYSNPFGAIESERLLLNDLKIRIPPKLAFELFRHLCLNLLQKENSNGSSGGDSFDDDLEEDVPDAVRSATFGPMNTDQTLTPNLKKIMELEMRLEGEEARRVQNLRSQLQSTLATKLTVEHLRCAFPTLPLSIIEACFVQNNARYEETQENLKLLYPGTFIGEKMNISQDKTAFQEAVQSELQVLVENTRHQTKKITDVMNPTELRLEAQTHFFLMREYMQKRAECSYAPGIAEYYSEMSRLHAVSMREANRLAADLIFKKNNGPGKLNDQIDLHELSVQEAMTRLVPFLRERERSLRIAECLPIKIICGRGKHSDAHGPKIGPAVVNHLHKFGYDFRGTHHEGYIHVNLKKMSYKPRKLLNGK</sequence>
<dbReference type="InterPro" id="IPR013899">
    <property type="entry name" value="DUF1771"/>
</dbReference>
<evidence type="ECO:0000259" key="2">
    <source>
        <dbReference type="PROSITE" id="PS50828"/>
    </source>
</evidence>
<dbReference type="CDD" id="cd14279">
    <property type="entry name" value="CUE"/>
    <property type="match status" value="1"/>
</dbReference>
<dbReference type="PANTHER" id="PTHR46535:SF1">
    <property type="entry name" value="NEDD4-BINDING PROTEIN 2"/>
    <property type="match status" value="1"/>
</dbReference>
<gene>
    <name evidence="4" type="ORF">AFUS01_LOCUS1940</name>
</gene>
<dbReference type="Pfam" id="PF08590">
    <property type="entry name" value="DUF1771"/>
    <property type="match status" value="1"/>
</dbReference>
<reference evidence="4" key="1">
    <citation type="submission" date="2021-06" db="EMBL/GenBank/DDBJ databases">
        <authorList>
            <person name="Hodson N. C."/>
            <person name="Mongue J. A."/>
            <person name="Jaron S. K."/>
        </authorList>
    </citation>
    <scope>NUCLEOTIDE SEQUENCE</scope>
</reference>
<evidence type="ECO:0000313" key="4">
    <source>
        <dbReference type="EMBL" id="CAG7668681.1"/>
    </source>
</evidence>
<dbReference type="InterPro" id="IPR002625">
    <property type="entry name" value="Smr_dom"/>
</dbReference>
<name>A0A8J2NJW3_9HEXA</name>
<accession>A0A8J2NJW3</accession>
<dbReference type="AlphaFoldDB" id="A0A8J2NJW3"/>
<comment type="caution">
    <text evidence="4">The sequence shown here is derived from an EMBL/GenBank/DDBJ whole genome shotgun (WGS) entry which is preliminary data.</text>
</comment>
<feature type="compositionally biased region" description="Polar residues" evidence="1">
    <location>
        <begin position="125"/>
        <end position="145"/>
    </location>
</feature>
<feature type="domain" description="CUE" evidence="3">
    <location>
        <begin position="26"/>
        <end position="68"/>
    </location>
</feature>
<evidence type="ECO:0008006" key="6">
    <source>
        <dbReference type="Google" id="ProtNLM"/>
    </source>
</evidence>